<name>A0A481Z807_9VIRU</name>
<evidence type="ECO:0000313" key="2">
    <source>
        <dbReference type="EMBL" id="QBK92033.1"/>
    </source>
</evidence>
<keyword evidence="2" id="KW-0347">Helicase</keyword>
<proteinExistence type="predicted"/>
<sequence>MEVGPVYENIFEWLPLESIVHILGYLPRVDDVFLFGKTCRHVQQAVLNYIAIKLPSKHRPDFQAIQKAAKNKKNKPKKLTFLYSEQIKGLLTLEQYPEENLFLKSPMGTGKTLLILLHAIRMWREHRVRTIIVATTKCFTTWWTHLSICGLNVVKSKPQNSDVLVIHNTCQAHRNYLLNTEVEAFKTLPYYIILTTSTYLKRPYMLNKLRALNGVYTQTIADEAHLLEANPRYYMHFFSQFERSIYLSATDFEGTLKCTPRGATRKVTKLMYTKKVTLGCCVDHPVKMEYSLIPAMRCVELQLTQMFTNRTFKHKKVILFTNWNPQHMRSHFKAISESIPQFTFLKFNNTNTRALEKFREHGKRCVLVTTILSASEGTNFEVADAAVYMNFGDREIRRARQCFGRVRRRNNPNPVVQNYILYNAGSTIQYVRTLLNVYYAVDLDLTIEKKPGSQILATAKMCTKMGIDVKTLPKPEFVTLFSINRKATEFLPFKEEEYTLPLFQMMQLMNLGVE</sequence>
<dbReference type="Gene3D" id="3.40.50.300">
    <property type="entry name" value="P-loop containing nucleotide triphosphate hydrolases"/>
    <property type="match status" value="2"/>
</dbReference>
<reference evidence="2" key="1">
    <citation type="journal article" date="2019" name="MBio">
        <title>Virus Genomes from Deep Sea Sediments Expand the Ocean Megavirome and Support Independent Origins of Viral Gigantism.</title>
        <authorList>
            <person name="Backstrom D."/>
            <person name="Yutin N."/>
            <person name="Jorgensen S.L."/>
            <person name="Dharamshi J."/>
            <person name="Homa F."/>
            <person name="Zaremba-Niedwiedzka K."/>
            <person name="Spang A."/>
            <person name="Wolf Y.I."/>
            <person name="Koonin E.V."/>
            <person name="Ettema T.J."/>
        </authorList>
    </citation>
    <scope>NUCLEOTIDE SEQUENCE</scope>
</reference>
<dbReference type="EMBL" id="MK500567">
    <property type="protein sequence ID" value="QBK92033.1"/>
    <property type="molecule type" value="Genomic_DNA"/>
</dbReference>
<dbReference type="InterPro" id="IPR006935">
    <property type="entry name" value="Helicase/UvrB_N"/>
</dbReference>
<gene>
    <name evidence="2" type="ORF">LCPAC304_03800</name>
</gene>
<dbReference type="SUPFAM" id="SSF52540">
    <property type="entry name" value="P-loop containing nucleoside triphosphate hydrolases"/>
    <property type="match status" value="1"/>
</dbReference>
<keyword evidence="2" id="KW-0547">Nucleotide-binding</keyword>
<dbReference type="GO" id="GO:0005524">
    <property type="term" value="F:ATP binding"/>
    <property type="evidence" value="ECO:0007669"/>
    <property type="project" value="InterPro"/>
</dbReference>
<dbReference type="GO" id="GO:0004386">
    <property type="term" value="F:helicase activity"/>
    <property type="evidence" value="ECO:0007669"/>
    <property type="project" value="UniProtKB-KW"/>
</dbReference>
<accession>A0A481Z807</accession>
<dbReference type="InterPro" id="IPR027417">
    <property type="entry name" value="P-loop_NTPase"/>
</dbReference>
<protein>
    <submittedName>
        <fullName evidence="2">Helicase</fullName>
    </submittedName>
</protein>
<dbReference type="GO" id="GO:0003677">
    <property type="term" value="F:DNA binding"/>
    <property type="evidence" value="ECO:0007669"/>
    <property type="project" value="InterPro"/>
</dbReference>
<evidence type="ECO:0000259" key="1">
    <source>
        <dbReference type="Pfam" id="PF04851"/>
    </source>
</evidence>
<feature type="domain" description="Helicase/UvrB N-terminal" evidence="1">
    <location>
        <begin position="88"/>
        <end position="250"/>
    </location>
</feature>
<organism evidence="2">
    <name type="scientific">Pithovirus LCPAC304</name>
    <dbReference type="NCBI Taxonomy" id="2506594"/>
    <lineage>
        <taxon>Viruses</taxon>
        <taxon>Pithoviruses</taxon>
    </lineage>
</organism>
<dbReference type="Pfam" id="PF04851">
    <property type="entry name" value="ResIII"/>
    <property type="match status" value="1"/>
</dbReference>
<keyword evidence="2" id="KW-0378">Hydrolase</keyword>
<dbReference type="GO" id="GO:0016787">
    <property type="term" value="F:hydrolase activity"/>
    <property type="evidence" value="ECO:0007669"/>
    <property type="project" value="InterPro"/>
</dbReference>
<keyword evidence="2" id="KW-0067">ATP-binding</keyword>